<name>A0A0B5HZL0_9ACTN</name>
<dbReference type="Proteomes" id="UP000031774">
    <property type="component" value="Chromosome"/>
</dbReference>
<accession>A0A0B5HZL0</accession>
<dbReference type="HOGENOM" id="CLU_065736_3_1_11"/>
<dbReference type="RefSeq" id="WP_041127782.1">
    <property type="nucleotide sequence ID" value="NZ_CP010407.1"/>
</dbReference>
<proteinExistence type="inferred from homology"/>
<reference evidence="4 5" key="1">
    <citation type="submission" date="2014-12" db="EMBL/GenBank/DDBJ databases">
        <title>Complete genome sequence of Streptomyces vietnamensis strain GIMV4.0001, a genetic manipulable producer of the benzoisochromanequinone antibiotic granaticin.</title>
        <authorList>
            <person name="Deng M.R."/>
            <person name="Guo J."/>
            <person name="Ma L.Y."/>
            <person name="Feng G.D."/>
            <person name="Mo C.Y."/>
            <person name="Zhu H.H."/>
        </authorList>
    </citation>
    <scope>NUCLEOTIDE SEQUENCE [LARGE SCALE GENOMIC DNA]</scope>
    <source>
        <strain evidence="5">GIMV4.0001</strain>
    </source>
</reference>
<keyword evidence="5" id="KW-1185">Reference proteome</keyword>
<sequence>MTLYVYAVTKSSHPLRLDDLPSVGDGESPVRAVRGDSLCAVVSEAPEDIKVNRPDVEAHHAVQERLWEDGATLPLGFGFVAEDEDAVRAVLEGGAEGFTKSLETLADRVEFNVKGVQEEEAVLRQVVEESERIRQLNEVTRGGGGTYDERLELGRLLHDEVQARQTALAESVLAALRPHAHAEQLTEPSQQYFLNASFLVDREKGEEFTQAAQDMSDELPEGVEVRVRGPLPPYSFV</sequence>
<comment type="similarity">
    <text evidence="3">Belongs to the gas vesicle GvpF/GvpL family.</text>
</comment>
<evidence type="ECO:0000256" key="1">
    <source>
        <dbReference type="ARBA" id="ARBA00022987"/>
    </source>
</evidence>
<gene>
    <name evidence="4" type="ORF">SVTN_03690</name>
</gene>
<evidence type="ECO:0000313" key="5">
    <source>
        <dbReference type="Proteomes" id="UP000031774"/>
    </source>
</evidence>
<dbReference type="InterPro" id="IPR009430">
    <property type="entry name" value="GvpL/GvpF"/>
</dbReference>
<dbReference type="PANTHER" id="PTHR36852:SF1">
    <property type="entry name" value="PROTEIN GVPL 2"/>
    <property type="match status" value="1"/>
</dbReference>
<comment type="subcellular location">
    <subcellularLocation>
        <location evidence="2">Gas vesicle</location>
    </subcellularLocation>
</comment>
<dbReference type="STRING" id="362257.SVTN_03690"/>
<dbReference type="GO" id="GO:0031411">
    <property type="term" value="C:gas vesicle"/>
    <property type="evidence" value="ECO:0007669"/>
    <property type="project" value="UniProtKB-SubCell"/>
</dbReference>
<dbReference type="AlphaFoldDB" id="A0A0B5HZL0"/>
<protein>
    <submittedName>
        <fullName evidence="4">Gas vesicle protein</fullName>
    </submittedName>
</protein>
<organism evidence="4 5">
    <name type="scientific">Streptomyces vietnamensis</name>
    <dbReference type="NCBI Taxonomy" id="362257"/>
    <lineage>
        <taxon>Bacteria</taxon>
        <taxon>Bacillati</taxon>
        <taxon>Actinomycetota</taxon>
        <taxon>Actinomycetes</taxon>
        <taxon>Kitasatosporales</taxon>
        <taxon>Streptomycetaceae</taxon>
        <taxon>Streptomyces</taxon>
    </lineage>
</organism>
<evidence type="ECO:0000313" key="4">
    <source>
        <dbReference type="EMBL" id="AJF63697.1"/>
    </source>
</evidence>
<dbReference type="GO" id="GO:0031412">
    <property type="term" value="P:gas vesicle organization"/>
    <property type="evidence" value="ECO:0007669"/>
    <property type="project" value="InterPro"/>
</dbReference>
<dbReference type="EMBL" id="CP010407">
    <property type="protein sequence ID" value="AJF63697.1"/>
    <property type="molecule type" value="Genomic_DNA"/>
</dbReference>
<dbReference type="KEGG" id="svt:SVTN_03690"/>
<dbReference type="Pfam" id="PF06386">
    <property type="entry name" value="GvpL_GvpF"/>
    <property type="match status" value="1"/>
</dbReference>
<dbReference type="PANTHER" id="PTHR36852">
    <property type="entry name" value="PROTEIN GVPL 2"/>
    <property type="match status" value="1"/>
</dbReference>
<keyword evidence="1" id="KW-0304">Gas vesicle</keyword>
<evidence type="ECO:0000256" key="3">
    <source>
        <dbReference type="ARBA" id="ARBA00035643"/>
    </source>
</evidence>
<evidence type="ECO:0000256" key="2">
    <source>
        <dbReference type="ARBA" id="ARBA00035108"/>
    </source>
</evidence>